<protein>
    <submittedName>
        <fullName evidence="2">1-acyl-sn-glycerol-3-phosphate acyltransferase</fullName>
    </submittedName>
</protein>
<dbReference type="SUPFAM" id="SSF69593">
    <property type="entry name" value="Glycerol-3-phosphate (1)-acyltransferase"/>
    <property type="match status" value="1"/>
</dbReference>
<evidence type="ECO:0000259" key="1">
    <source>
        <dbReference type="SMART" id="SM00563"/>
    </source>
</evidence>
<organism evidence="2 3">
    <name type="scientific">Candidatus Synechococcus calcipolaris G9</name>
    <dbReference type="NCBI Taxonomy" id="1497997"/>
    <lineage>
        <taxon>Bacteria</taxon>
        <taxon>Bacillati</taxon>
        <taxon>Cyanobacteriota</taxon>
        <taxon>Cyanophyceae</taxon>
        <taxon>Synechococcales</taxon>
        <taxon>Synechococcaceae</taxon>
        <taxon>Synechococcus</taxon>
    </lineage>
</organism>
<dbReference type="InterPro" id="IPR002123">
    <property type="entry name" value="Plipid/glycerol_acylTrfase"/>
</dbReference>
<comment type="caution">
    <text evidence="2">The sequence shown here is derived from an EMBL/GenBank/DDBJ whole genome shotgun (WGS) entry which is preliminary data.</text>
</comment>
<proteinExistence type="predicted"/>
<dbReference type="Pfam" id="PF01553">
    <property type="entry name" value="Acyltransferase"/>
    <property type="match status" value="1"/>
</dbReference>
<reference evidence="2" key="1">
    <citation type="journal article" date="2022" name="Genome Biol. Evol.">
        <title>A New Gene Family Diagnostic for Intracellular Biomineralization of Amorphous Ca Carbonates by Cyanobacteria.</title>
        <authorList>
            <person name="Benzerara K."/>
            <person name="Duprat E."/>
            <person name="Bitard-Feildel T."/>
            <person name="Caumes G."/>
            <person name="Cassier-Chauvat C."/>
            <person name="Chauvat F."/>
            <person name="Dezi M."/>
            <person name="Diop S.I."/>
            <person name="Gaschignard G."/>
            <person name="Gorgen S."/>
            <person name="Gugger M."/>
            <person name="Lopez-Garcia P."/>
            <person name="Millet M."/>
            <person name="Skouri-Panet F."/>
            <person name="Moreira D."/>
            <person name="Callebaut I."/>
        </authorList>
    </citation>
    <scope>NUCLEOTIDE SEQUENCE</scope>
    <source>
        <strain evidence="2">G9</strain>
    </source>
</reference>
<dbReference type="Proteomes" id="UP001154265">
    <property type="component" value="Unassembled WGS sequence"/>
</dbReference>
<accession>A0ABT6EWW6</accession>
<sequence length="453" mass="51970">MSSAFRQVQPPLQYLPQKFNFWVWWFFAQLLPPWLRWKMKIRAIEADNLGQLVHLYQQFQAGQGRLILAFRHPSTDDPLCMGYLLWHLLPRQAKKMGVALRSPVNSYFIYDRGIPLWAGNGVGWLFARLGGSSIMRGKLDTQALRSARQLLLEGEFPLAAAPEGSTNDHSERVSPLEPGVAQLGFWCLEDLEKAGRSQPVYIVPIGIQYFLAEPSWDILATVMTELEKKAGCTTAPIGTDQESLYRRLFNLALHLLDRLEDFYATSYRQTFPPLPELADANEQLAARLQRLLNVILDVAEGYFGLKAATTFVDRCRRLEQAAWDRMYRSDTDDFSVIEKGLANWLAEEANVRLRHMRLAERFTSVTGSYVREKPSMDRFGEVLLILWRTFSWIEGTVPDCNTLLGPRRVKMTIGEPIPVHDYWPTYRSNRKCARQAVEEVTKTLSQRLEGLII</sequence>
<dbReference type="GO" id="GO:0016746">
    <property type="term" value="F:acyltransferase activity"/>
    <property type="evidence" value="ECO:0007669"/>
    <property type="project" value="UniProtKB-KW"/>
</dbReference>
<dbReference type="SMART" id="SM00563">
    <property type="entry name" value="PlsC"/>
    <property type="match status" value="1"/>
</dbReference>
<evidence type="ECO:0000313" key="3">
    <source>
        <dbReference type="Proteomes" id="UP001154265"/>
    </source>
</evidence>
<name>A0ABT6EWW6_9SYNE</name>
<evidence type="ECO:0000313" key="2">
    <source>
        <dbReference type="EMBL" id="MDG2990269.1"/>
    </source>
</evidence>
<feature type="domain" description="Phospholipid/glycerol acyltransferase" evidence="1">
    <location>
        <begin position="66"/>
        <end position="210"/>
    </location>
</feature>
<dbReference type="RefSeq" id="WP_277866182.1">
    <property type="nucleotide sequence ID" value="NZ_JAKKUT010000002.1"/>
</dbReference>
<reference evidence="2" key="2">
    <citation type="submission" date="2022-01" db="EMBL/GenBank/DDBJ databases">
        <authorList>
            <person name="Zivanovic Y."/>
            <person name="Moreira D."/>
            <person name="Lopez-Garcia P."/>
        </authorList>
    </citation>
    <scope>NUCLEOTIDE SEQUENCE</scope>
    <source>
        <strain evidence="2">G9</strain>
    </source>
</reference>
<keyword evidence="3" id="KW-1185">Reference proteome</keyword>
<keyword evidence="2" id="KW-0808">Transferase</keyword>
<dbReference type="EMBL" id="JAKKUT010000002">
    <property type="protein sequence ID" value="MDG2990269.1"/>
    <property type="molecule type" value="Genomic_DNA"/>
</dbReference>
<keyword evidence="2" id="KW-0012">Acyltransferase</keyword>
<gene>
    <name evidence="2" type="ORF">L3556_04865</name>
</gene>